<dbReference type="PANTHER" id="PTHR11439">
    <property type="entry name" value="GAG-POL-RELATED RETROTRANSPOSON"/>
    <property type="match status" value="1"/>
</dbReference>
<reference evidence="2" key="1">
    <citation type="journal article" date="2019" name="Sci. Rep.">
        <title>Draft genome of Tanacetum cinerariifolium, the natural source of mosquito coil.</title>
        <authorList>
            <person name="Yamashiro T."/>
            <person name="Shiraishi A."/>
            <person name="Satake H."/>
            <person name="Nakayama K."/>
        </authorList>
    </citation>
    <scope>NUCLEOTIDE SEQUENCE</scope>
</reference>
<dbReference type="InterPro" id="IPR013103">
    <property type="entry name" value="RVT_2"/>
</dbReference>
<dbReference type="EMBL" id="BKCJ010239779">
    <property type="protein sequence ID" value="GEZ09031.1"/>
    <property type="molecule type" value="Genomic_DNA"/>
</dbReference>
<evidence type="ECO:0000259" key="1">
    <source>
        <dbReference type="Pfam" id="PF07727"/>
    </source>
</evidence>
<feature type="non-terminal residue" evidence="2">
    <location>
        <position position="1"/>
    </location>
</feature>
<dbReference type="CDD" id="cd09272">
    <property type="entry name" value="RNase_HI_RT_Ty1"/>
    <property type="match status" value="1"/>
</dbReference>
<feature type="domain" description="Reverse transcriptase Ty1/copia-type" evidence="1">
    <location>
        <begin position="388"/>
        <end position="484"/>
    </location>
</feature>
<dbReference type="PANTHER" id="PTHR11439:SF495">
    <property type="entry name" value="REVERSE TRANSCRIPTASE, RNA-DEPENDENT DNA POLYMERASE-RELATED"/>
    <property type="match status" value="1"/>
</dbReference>
<evidence type="ECO:0000313" key="2">
    <source>
        <dbReference type="EMBL" id="GEZ09031.1"/>
    </source>
</evidence>
<gene>
    <name evidence="2" type="ORF">Tci_481004</name>
</gene>
<feature type="domain" description="Reverse transcriptase Ty1/copia-type" evidence="1">
    <location>
        <begin position="112"/>
        <end position="220"/>
    </location>
</feature>
<name>A0A699I405_TANCI</name>
<dbReference type="AlphaFoldDB" id="A0A699I405"/>
<proteinExistence type="predicted"/>
<protein>
    <recommendedName>
        <fullName evidence="1">Reverse transcriptase Ty1/copia-type domain-containing protein</fullName>
    </recommendedName>
</protein>
<accession>A0A699I405</accession>
<sequence length="678" mass="76463">NDVGILVPVVGQNSLNSTTTFSVSGLLNAASPTHGKSSFIDTSKLPEADFNNLETSITVSPILTTRVYKDHPMTQIIGDLSSATQTRSMTIVAEDQEPKRIHQDPSLIEAMNKKDETDIVVRNKARLVAQGHTQEEGIDYEEVFAPVERIEAIRLFLAYTSFMGFMVYQMDVKSAFLYGSIKEEVYICQPPGFEDLDHPDKVYKVVKEIYGLHQAPRACKDGIFISQDKYVAEILRKFGLTYTKSTSTPIDTEKPLLKDPDGEDLDVHTYRLMSGSLMYLTSLRPEIMFKVVLSAMESLKRMLHVTNILSASYLTTQQMVLNSPCLTHIKNWLVQIKRSLSWLVQKQTALGKDKANLLIVDSLLKTIWSSIHHLLNNEVLTISGKMTTARLVAQGHTQEEGIDYEEVFAPVEMIKAIRLFLAYTSFMGFMVYQMDVKSAFLYGSIKEEVYICQPPGFEDLDHPDKVYKVVKEIYGLHQAPRACKDGIFISQDKYVAEILRKFGLTYTQSTSTPIDTEKPLLKDPDGEDVDVHTYRLMSGSLMYLTSLRPEIMFKYYAGASLDRKSTTGGCQFLRCRLISWQCKKQTVVATSSIEAEYVAAASFYAQVLWILNQLLDYGSNKYALIVNPNIYVSCIKQFWTTVAVKTVDDVIRLQALVDKKKVVVTKATIRDALHLDDA</sequence>
<dbReference type="Pfam" id="PF07727">
    <property type="entry name" value="RVT_2"/>
    <property type="match status" value="2"/>
</dbReference>
<organism evidence="2">
    <name type="scientific">Tanacetum cinerariifolium</name>
    <name type="common">Dalmatian daisy</name>
    <name type="synonym">Chrysanthemum cinerariifolium</name>
    <dbReference type="NCBI Taxonomy" id="118510"/>
    <lineage>
        <taxon>Eukaryota</taxon>
        <taxon>Viridiplantae</taxon>
        <taxon>Streptophyta</taxon>
        <taxon>Embryophyta</taxon>
        <taxon>Tracheophyta</taxon>
        <taxon>Spermatophyta</taxon>
        <taxon>Magnoliopsida</taxon>
        <taxon>eudicotyledons</taxon>
        <taxon>Gunneridae</taxon>
        <taxon>Pentapetalae</taxon>
        <taxon>asterids</taxon>
        <taxon>campanulids</taxon>
        <taxon>Asterales</taxon>
        <taxon>Asteraceae</taxon>
        <taxon>Asteroideae</taxon>
        <taxon>Anthemideae</taxon>
        <taxon>Anthemidinae</taxon>
        <taxon>Tanacetum</taxon>
    </lineage>
</organism>
<comment type="caution">
    <text evidence="2">The sequence shown here is derived from an EMBL/GenBank/DDBJ whole genome shotgun (WGS) entry which is preliminary data.</text>
</comment>